<protein>
    <submittedName>
        <fullName evidence="1">Uncharacterized protein</fullName>
    </submittedName>
</protein>
<name>A0A501PXX4_9FLAO</name>
<evidence type="ECO:0000313" key="1">
    <source>
        <dbReference type="EMBL" id="TPD65273.1"/>
    </source>
</evidence>
<keyword evidence="2" id="KW-1185">Reference proteome</keyword>
<proteinExistence type="predicted"/>
<accession>A0A501PXX4</accession>
<dbReference type="RefSeq" id="WP_140001517.1">
    <property type="nucleotide sequence ID" value="NZ_VFJE01000056.1"/>
</dbReference>
<comment type="caution">
    <text evidence="1">The sequence shown here is derived from an EMBL/GenBank/DDBJ whole genome shotgun (WGS) entry which is preliminary data.</text>
</comment>
<dbReference type="EMBL" id="VFJE01000056">
    <property type="protein sequence ID" value="TPD65273.1"/>
    <property type="molecule type" value="Genomic_DNA"/>
</dbReference>
<dbReference type="AlphaFoldDB" id="A0A501PXX4"/>
<dbReference type="Proteomes" id="UP000319175">
    <property type="component" value="Unassembled WGS sequence"/>
</dbReference>
<gene>
    <name evidence="1" type="ORF">FJA49_13805</name>
</gene>
<dbReference type="OrthoDB" id="834588at2"/>
<sequence length="490" mass="57505">MINFSVYGQYTYDKSKISNKVLKVVKKIEKVNVYMGAAVGYGGMKPEQYENFEKLKEIATPKELIALTNHPNTTVRCYAFSALVSDEKLKGSIDIFKIVKDHIYDYESVSTQFGCVGSDMSVSDLFIGRVVMREDYEEDFYRYKLNNQQQREIDSLLILKKNNSYARRNAIQTMETNAQNYALLRTLVIEEKNNDALPKLAAYKKEEDLQLILDFHKTKTDTNEYEKLHAVYLAIQEFPHPIFLSLLKEEQSNAFDEKDYSEEWGLLYKLIAGYKNQEALQLLQLPFTKIVSPDIRKHHLVFMYSAIMDFPNPLYDPLLWDLWEKENISTLESINHLMDLDSKRGYKAIRKEFGVTAEIKKTNLNLDRKEFGEIEYKVELMLNLMMENEKEIAFEVISNKIRQTEEYFRLYCKYALKLKNPIFVEPLLERLRTEHRPHFYLETVRTLLDYNEDTVNTEIVKILSVNENLTEGWGGTELKGMLLEKKLIKE</sequence>
<evidence type="ECO:0000313" key="2">
    <source>
        <dbReference type="Proteomes" id="UP000319175"/>
    </source>
</evidence>
<organism evidence="1 2">
    <name type="scientific">Flavobacterium microcysteis</name>
    <dbReference type="NCBI Taxonomy" id="2596891"/>
    <lineage>
        <taxon>Bacteria</taxon>
        <taxon>Pseudomonadati</taxon>
        <taxon>Bacteroidota</taxon>
        <taxon>Flavobacteriia</taxon>
        <taxon>Flavobacteriales</taxon>
        <taxon>Flavobacteriaceae</taxon>
        <taxon>Flavobacterium</taxon>
    </lineage>
</organism>
<reference evidence="1 2" key="1">
    <citation type="submission" date="2019-06" db="EMBL/GenBank/DDBJ databases">
        <title>Flavobacterium sp. MaA-Y11 from geoumgang.</title>
        <authorList>
            <person name="Jeong S."/>
        </authorList>
    </citation>
    <scope>NUCLEOTIDE SEQUENCE [LARGE SCALE GENOMIC DNA]</scope>
    <source>
        <strain evidence="1 2">MaA-Y11</strain>
    </source>
</reference>
<reference evidence="1 2" key="2">
    <citation type="submission" date="2019-06" db="EMBL/GenBank/DDBJ databases">
        <authorList>
            <person name="Seo Y."/>
        </authorList>
    </citation>
    <scope>NUCLEOTIDE SEQUENCE [LARGE SCALE GENOMIC DNA]</scope>
    <source>
        <strain evidence="1 2">MaA-Y11</strain>
    </source>
</reference>